<evidence type="ECO:0000313" key="10">
    <source>
        <dbReference type="Proteomes" id="UP001500967"/>
    </source>
</evidence>
<keyword evidence="3 5" id="KW-0807">Transducer</keyword>
<evidence type="ECO:0000259" key="8">
    <source>
        <dbReference type="PROSITE" id="PS50885"/>
    </source>
</evidence>
<dbReference type="PROSITE" id="PS50111">
    <property type="entry name" value="CHEMOTAXIS_TRANSDUC_2"/>
    <property type="match status" value="1"/>
</dbReference>
<dbReference type="Gene3D" id="1.10.287.950">
    <property type="entry name" value="Methyl-accepting chemotaxis protein"/>
    <property type="match status" value="1"/>
</dbReference>
<evidence type="ECO:0000256" key="3">
    <source>
        <dbReference type="ARBA" id="ARBA00023224"/>
    </source>
</evidence>
<dbReference type="InterPro" id="IPR003660">
    <property type="entry name" value="HAMP_dom"/>
</dbReference>
<dbReference type="SMART" id="SM00304">
    <property type="entry name" value="HAMP"/>
    <property type="match status" value="1"/>
</dbReference>
<evidence type="ECO:0000256" key="2">
    <source>
        <dbReference type="ARBA" id="ARBA00022989"/>
    </source>
</evidence>
<dbReference type="Pfam" id="PF00672">
    <property type="entry name" value="HAMP"/>
    <property type="match status" value="1"/>
</dbReference>
<evidence type="ECO:0000259" key="7">
    <source>
        <dbReference type="PROSITE" id="PS50111"/>
    </source>
</evidence>
<feature type="transmembrane region" description="Helical" evidence="6">
    <location>
        <begin position="188"/>
        <end position="211"/>
    </location>
</feature>
<dbReference type="RefSeq" id="WP_344647479.1">
    <property type="nucleotide sequence ID" value="NZ_BAAAGX010000005.1"/>
</dbReference>
<evidence type="ECO:0000256" key="1">
    <source>
        <dbReference type="ARBA" id="ARBA00022692"/>
    </source>
</evidence>
<dbReference type="CDD" id="cd06225">
    <property type="entry name" value="HAMP"/>
    <property type="match status" value="1"/>
</dbReference>
<feature type="domain" description="HAMP" evidence="8">
    <location>
        <begin position="208"/>
        <end position="262"/>
    </location>
</feature>
<dbReference type="InterPro" id="IPR007891">
    <property type="entry name" value="CHASE3"/>
</dbReference>
<dbReference type="Proteomes" id="UP001500967">
    <property type="component" value="Unassembled WGS sequence"/>
</dbReference>
<dbReference type="Pfam" id="PF05227">
    <property type="entry name" value="CHASE3"/>
    <property type="match status" value="1"/>
</dbReference>
<evidence type="ECO:0000256" key="4">
    <source>
        <dbReference type="ARBA" id="ARBA00029447"/>
    </source>
</evidence>
<evidence type="ECO:0000256" key="6">
    <source>
        <dbReference type="SAM" id="Phobius"/>
    </source>
</evidence>
<name>A0ABP3D9I0_9ACTN</name>
<comment type="caution">
    <text evidence="9">The sequence shown here is derived from an EMBL/GenBank/DDBJ whole genome shotgun (WGS) entry which is preliminary data.</text>
</comment>
<keyword evidence="2 6" id="KW-1133">Transmembrane helix</keyword>
<dbReference type="InterPro" id="IPR004089">
    <property type="entry name" value="MCPsignal_dom"/>
</dbReference>
<keyword evidence="10" id="KW-1185">Reference proteome</keyword>
<dbReference type="Pfam" id="PF00015">
    <property type="entry name" value="MCPsignal"/>
    <property type="match status" value="1"/>
</dbReference>
<dbReference type="SMART" id="SM00283">
    <property type="entry name" value="MA"/>
    <property type="match status" value="1"/>
</dbReference>
<dbReference type="PANTHER" id="PTHR32089">
    <property type="entry name" value="METHYL-ACCEPTING CHEMOTAXIS PROTEIN MCPB"/>
    <property type="match status" value="1"/>
</dbReference>
<proteinExistence type="inferred from homology"/>
<organism evidence="9 10">
    <name type="scientific">Cryptosporangium japonicum</name>
    <dbReference type="NCBI Taxonomy" id="80872"/>
    <lineage>
        <taxon>Bacteria</taxon>
        <taxon>Bacillati</taxon>
        <taxon>Actinomycetota</taxon>
        <taxon>Actinomycetes</taxon>
        <taxon>Cryptosporangiales</taxon>
        <taxon>Cryptosporangiaceae</taxon>
        <taxon>Cryptosporangium</taxon>
    </lineage>
</organism>
<sequence length="525" mass="55339">MSFRHRISTRLIVGFAAPLLILVIVGAISYRNTNQLVYTGSRVTHTYQVLDGLDDIMDAVKDGETGQRGYLITGEDSYLAPYTAASDSVGSRIDKVASLTADNPVQQKRIETLRALVEAKFAELKETIDLRRSSGFAAAQRVVLENKGKAVMDQIRSVLDAMSSEESALLGARAKTTSDTATLSRTSIIVSIVVALALVVTLALLISRSILRPLQALTTRMADIADGEGDLTSRVDDTRRDEFGPLGSAFNRFAEKIARSVREIDHEASRMAAAAGSVAEAATRISSTAARTSHQANAVTDSAREMSVSLETVAAGSEEMGASIGEISANASDAARVVSEAVSVANSASETVNELGTSSAEINNVIQLITAIAEQTNLLALNATIEAARAGESGKGFAVVASEVKDLAQETAKATEDISRRVESIQGNATAATAAINRMSEIVVRVNDYQTTIAAAVEEQTATTSEMSRGVTMASGSTREITDSLGDVAAAAVETTQALDGALHSINELNEMSAGLKRIVGQFKY</sequence>
<dbReference type="EMBL" id="BAAAGX010000005">
    <property type="protein sequence ID" value="GAA0226199.1"/>
    <property type="molecule type" value="Genomic_DNA"/>
</dbReference>
<dbReference type="SUPFAM" id="SSF58104">
    <property type="entry name" value="Methyl-accepting chemotaxis protein (MCP) signaling domain"/>
    <property type="match status" value="1"/>
</dbReference>
<dbReference type="PROSITE" id="PS50885">
    <property type="entry name" value="HAMP"/>
    <property type="match status" value="1"/>
</dbReference>
<dbReference type="CDD" id="cd19410">
    <property type="entry name" value="HK9-like_sensor"/>
    <property type="match status" value="1"/>
</dbReference>
<evidence type="ECO:0000313" key="9">
    <source>
        <dbReference type="EMBL" id="GAA0226199.1"/>
    </source>
</evidence>
<dbReference type="PANTHER" id="PTHR32089:SF112">
    <property type="entry name" value="LYSOZYME-LIKE PROTEIN-RELATED"/>
    <property type="match status" value="1"/>
</dbReference>
<keyword evidence="1 6" id="KW-0812">Transmembrane</keyword>
<evidence type="ECO:0000256" key="5">
    <source>
        <dbReference type="PROSITE-ProRule" id="PRU00284"/>
    </source>
</evidence>
<reference evidence="10" key="1">
    <citation type="journal article" date="2019" name="Int. J. Syst. Evol. Microbiol.">
        <title>The Global Catalogue of Microorganisms (GCM) 10K type strain sequencing project: providing services to taxonomists for standard genome sequencing and annotation.</title>
        <authorList>
            <consortium name="The Broad Institute Genomics Platform"/>
            <consortium name="The Broad Institute Genome Sequencing Center for Infectious Disease"/>
            <person name="Wu L."/>
            <person name="Ma J."/>
        </authorList>
    </citation>
    <scope>NUCLEOTIDE SEQUENCE [LARGE SCALE GENOMIC DNA]</scope>
    <source>
        <strain evidence="10">JCM 10425</strain>
    </source>
</reference>
<protein>
    <submittedName>
        <fullName evidence="9">CHASE3 domain-containing protein</fullName>
    </submittedName>
</protein>
<gene>
    <name evidence="9" type="ORF">GCM10009539_09340</name>
</gene>
<accession>A0ABP3D9I0</accession>
<dbReference type="PRINTS" id="PR00260">
    <property type="entry name" value="CHEMTRNSDUCR"/>
</dbReference>
<keyword evidence="6" id="KW-0472">Membrane</keyword>
<dbReference type="InterPro" id="IPR004090">
    <property type="entry name" value="Chemotax_Me-accpt_rcpt"/>
</dbReference>
<feature type="domain" description="Methyl-accepting transducer" evidence="7">
    <location>
        <begin position="267"/>
        <end position="496"/>
    </location>
</feature>
<comment type="similarity">
    <text evidence="4">Belongs to the methyl-accepting chemotaxis (MCP) protein family.</text>
</comment>